<sequence>MRASQQCRQYDTLVLLLVALLAHLASSLHLLLTLTLFLQFNVSTDTTQLRCPASCVLRPVLSYTCVLHSNEAPLGTLSVTLVALLSSWGDATKPNAFCIVCTYVFAPHTLHCVS</sequence>
<keyword evidence="2" id="KW-1185">Reference proteome</keyword>
<reference evidence="1" key="1">
    <citation type="submission" date="2023-06" db="EMBL/GenBank/DDBJ databases">
        <title>Genome-scale phylogeny and comparative genomics of the fungal order Sordariales.</title>
        <authorList>
            <consortium name="Lawrence Berkeley National Laboratory"/>
            <person name="Hensen N."/>
            <person name="Bonometti L."/>
            <person name="Westerberg I."/>
            <person name="Brannstrom I.O."/>
            <person name="Guillou S."/>
            <person name="Cros-Aarteil S."/>
            <person name="Calhoun S."/>
            <person name="Haridas S."/>
            <person name="Kuo A."/>
            <person name="Mondo S."/>
            <person name="Pangilinan J."/>
            <person name="Riley R."/>
            <person name="LaButti K."/>
            <person name="Andreopoulos B."/>
            <person name="Lipzen A."/>
            <person name="Chen C."/>
            <person name="Yanf M."/>
            <person name="Daum C."/>
            <person name="Ng V."/>
            <person name="Clum A."/>
            <person name="Steindorff A."/>
            <person name="Ohm R."/>
            <person name="Martin F."/>
            <person name="Silar P."/>
            <person name="Natvig D."/>
            <person name="Lalanne C."/>
            <person name="Gautier V."/>
            <person name="Ament-velasquez S.L."/>
            <person name="Kruys A."/>
            <person name="Hutchinson M.I."/>
            <person name="Powell A.J."/>
            <person name="Barry K."/>
            <person name="Miller A.N."/>
            <person name="Grigoriev I.V."/>
            <person name="Debuchy R."/>
            <person name="Gladieux P."/>
            <person name="Thoren M.H."/>
            <person name="Johannesson H."/>
        </authorList>
    </citation>
    <scope>NUCLEOTIDE SEQUENCE</scope>
    <source>
        <strain evidence="1">SMH3391-2</strain>
    </source>
</reference>
<evidence type="ECO:0000313" key="1">
    <source>
        <dbReference type="EMBL" id="KAK0621713.1"/>
    </source>
</evidence>
<dbReference type="Proteomes" id="UP001174934">
    <property type="component" value="Unassembled WGS sequence"/>
</dbReference>
<name>A0AA40C293_9PEZI</name>
<comment type="caution">
    <text evidence="1">The sequence shown here is derived from an EMBL/GenBank/DDBJ whole genome shotgun (WGS) entry which is preliminary data.</text>
</comment>
<accession>A0AA40C293</accession>
<protein>
    <submittedName>
        <fullName evidence="1">Uncharacterized protein</fullName>
    </submittedName>
</protein>
<dbReference type="EMBL" id="JAULSR010000004">
    <property type="protein sequence ID" value="KAK0621713.1"/>
    <property type="molecule type" value="Genomic_DNA"/>
</dbReference>
<organism evidence="1 2">
    <name type="scientific">Bombardia bombarda</name>
    <dbReference type="NCBI Taxonomy" id="252184"/>
    <lineage>
        <taxon>Eukaryota</taxon>
        <taxon>Fungi</taxon>
        <taxon>Dikarya</taxon>
        <taxon>Ascomycota</taxon>
        <taxon>Pezizomycotina</taxon>
        <taxon>Sordariomycetes</taxon>
        <taxon>Sordariomycetidae</taxon>
        <taxon>Sordariales</taxon>
        <taxon>Lasiosphaeriaceae</taxon>
        <taxon>Bombardia</taxon>
    </lineage>
</organism>
<proteinExistence type="predicted"/>
<evidence type="ECO:0000313" key="2">
    <source>
        <dbReference type="Proteomes" id="UP001174934"/>
    </source>
</evidence>
<gene>
    <name evidence="1" type="ORF">B0T17DRAFT_534874</name>
</gene>
<dbReference type="AlphaFoldDB" id="A0AA40C293"/>